<sequence>MRKTYLLLSTFFCFLASGILMQSCIEQKQKPQAEITSSVIDTTVYLKSDVKSSPSCKIHIEYMYLTPASAEDSLSMLINSEIQKNLFEGKYIGVAPESVSTQMADNYIRSYRTDVLKLYEADVYNGMDEQDIPGWYNYEYDIQANLENGRDSIWNYTVTTFESTGGAHPNTYSKWLNIDAVSGKVLTAEDAFKKEAEKKICDLILQALIEEVNTRMKTDTIRTIDNLRSIGILLESDPYIPENFLLSKDGVSFLYNRYEIAPYASGDFKLTIPYNEIETYLNK</sequence>
<name>A0ABT4PDM4_9BACT</name>
<organism evidence="3 4">
    <name type="scientific">Phocaeicola acetigenes</name>
    <dbReference type="NCBI Taxonomy" id="3016083"/>
    <lineage>
        <taxon>Bacteria</taxon>
        <taxon>Pseudomonadati</taxon>
        <taxon>Bacteroidota</taxon>
        <taxon>Bacteroidia</taxon>
        <taxon>Bacteroidales</taxon>
        <taxon>Bacteroidaceae</taxon>
        <taxon>Phocaeicola</taxon>
    </lineage>
</organism>
<proteinExistence type="predicted"/>
<dbReference type="Proteomes" id="UP001141933">
    <property type="component" value="Unassembled WGS sequence"/>
</dbReference>
<dbReference type="EMBL" id="JAPZVM010000001">
    <property type="protein sequence ID" value="MCZ8371149.1"/>
    <property type="molecule type" value="Genomic_DNA"/>
</dbReference>
<dbReference type="PROSITE" id="PS51257">
    <property type="entry name" value="PROKAR_LIPOPROTEIN"/>
    <property type="match status" value="1"/>
</dbReference>
<evidence type="ECO:0000259" key="2">
    <source>
        <dbReference type="Pfam" id="PF11738"/>
    </source>
</evidence>
<dbReference type="Gene3D" id="3.30.565.40">
    <property type="entry name" value="Fervidobacterium nodosum Rt17-B1 like"/>
    <property type="match status" value="1"/>
</dbReference>
<feature type="domain" description="DUF3298" evidence="2">
    <location>
        <begin position="190"/>
        <end position="275"/>
    </location>
</feature>
<keyword evidence="1" id="KW-0732">Signal</keyword>
<accession>A0ABT4PDM4</accession>
<dbReference type="Pfam" id="PF11738">
    <property type="entry name" value="DUF3298"/>
    <property type="match status" value="1"/>
</dbReference>
<keyword evidence="4" id="KW-1185">Reference proteome</keyword>
<evidence type="ECO:0000256" key="1">
    <source>
        <dbReference type="SAM" id="SignalP"/>
    </source>
</evidence>
<evidence type="ECO:0000313" key="3">
    <source>
        <dbReference type="EMBL" id="MCZ8371149.1"/>
    </source>
</evidence>
<feature type="signal peptide" evidence="1">
    <location>
        <begin position="1"/>
        <end position="22"/>
    </location>
</feature>
<comment type="caution">
    <text evidence="3">The sequence shown here is derived from an EMBL/GenBank/DDBJ whole genome shotgun (WGS) entry which is preliminary data.</text>
</comment>
<dbReference type="Gene3D" id="3.90.640.20">
    <property type="entry name" value="Heat-shock cognate protein, ATPase"/>
    <property type="match status" value="1"/>
</dbReference>
<reference evidence="3" key="1">
    <citation type="submission" date="2022-12" db="EMBL/GenBank/DDBJ databases">
        <title>Phocaeicola acetigenes sp. nov., isolated feces from a healthy human.</title>
        <authorList>
            <person name="Do H."/>
            <person name="Ha Y.B."/>
            <person name="Kim J.-S."/>
            <person name="Suh M.K."/>
            <person name="Kim H.S."/>
            <person name="Lee J.-S."/>
        </authorList>
    </citation>
    <scope>NUCLEOTIDE SEQUENCE</scope>
    <source>
        <strain evidence="3">KGMB11183</strain>
    </source>
</reference>
<dbReference type="InterPro" id="IPR037126">
    <property type="entry name" value="PdaC/RsiV-like_sf"/>
</dbReference>
<feature type="chain" id="PRO_5046389640" evidence="1">
    <location>
        <begin position="23"/>
        <end position="283"/>
    </location>
</feature>
<protein>
    <submittedName>
        <fullName evidence="3">RsiV family protein</fullName>
    </submittedName>
</protein>
<evidence type="ECO:0000313" key="4">
    <source>
        <dbReference type="Proteomes" id="UP001141933"/>
    </source>
</evidence>
<dbReference type="InterPro" id="IPR021729">
    <property type="entry name" value="DUF3298"/>
</dbReference>
<gene>
    <name evidence="3" type="ORF">O6P32_00275</name>
</gene>
<dbReference type="RefSeq" id="WP_269876237.1">
    <property type="nucleotide sequence ID" value="NZ_JAPZVM010000001.1"/>
</dbReference>